<evidence type="ECO:0000313" key="3">
    <source>
        <dbReference type="Proteomes" id="UP000221165"/>
    </source>
</evidence>
<proteinExistence type="predicted"/>
<dbReference type="EMBL" id="MIGC01001321">
    <property type="protein sequence ID" value="PHJ23074.1"/>
    <property type="molecule type" value="Genomic_DNA"/>
</dbReference>
<organism evidence="2 3">
    <name type="scientific">Cystoisospora suis</name>
    <dbReference type="NCBI Taxonomy" id="483139"/>
    <lineage>
        <taxon>Eukaryota</taxon>
        <taxon>Sar</taxon>
        <taxon>Alveolata</taxon>
        <taxon>Apicomplexa</taxon>
        <taxon>Conoidasida</taxon>
        <taxon>Coccidia</taxon>
        <taxon>Eucoccidiorida</taxon>
        <taxon>Eimeriorina</taxon>
        <taxon>Sarcocystidae</taxon>
        <taxon>Cystoisospora</taxon>
    </lineage>
</organism>
<dbReference type="AlphaFoldDB" id="A0A2C6L6K1"/>
<sequence length="273" mass="30324">MRQDNYDRHNTIHSQTNSQQQEEKEGEEEIGLSLLYSLYQAMKNRSLPDRSLSLTRDPHHFTSFLSSSATPGFSSSSFLASTAASLSSLLSATNAALEHLRKAFLSVFIPPYLPQTPPSFLPSPSVASVLYDARRISFFLSNTLSFSSSFVPLSSSSSLPSEMIWQSLLVEIGEEMKRSLCRKGAPASFSSLSKCRCRSRFLFSSLIYPLIDISFRASLSIPSNLPEIARLLDFSIDIWALQVYHNLLLHRNAATISSSSSLLDKEGMKILLP</sequence>
<feature type="compositionally biased region" description="Basic and acidic residues" evidence="1">
    <location>
        <begin position="1"/>
        <end position="10"/>
    </location>
</feature>
<dbReference type="RefSeq" id="XP_067924751.1">
    <property type="nucleotide sequence ID" value="XM_068063272.1"/>
</dbReference>
<feature type="region of interest" description="Disordered" evidence="1">
    <location>
        <begin position="1"/>
        <end position="27"/>
    </location>
</feature>
<accession>A0A2C6L6K1</accession>
<evidence type="ECO:0000313" key="2">
    <source>
        <dbReference type="EMBL" id="PHJ23074.1"/>
    </source>
</evidence>
<protein>
    <submittedName>
        <fullName evidence="2">Uncharacterized protein</fullName>
    </submittedName>
</protein>
<name>A0A2C6L6K1_9APIC</name>
<reference evidence="2 3" key="1">
    <citation type="journal article" date="2017" name="Int. J. Parasitol.">
        <title>The genome of the protozoan parasite Cystoisospora suis and a reverse vaccinology approach to identify vaccine candidates.</title>
        <authorList>
            <person name="Palmieri N."/>
            <person name="Shrestha A."/>
            <person name="Ruttkowski B."/>
            <person name="Beck T."/>
            <person name="Vogl C."/>
            <person name="Tomley F."/>
            <person name="Blake D.P."/>
            <person name="Joachim A."/>
        </authorList>
    </citation>
    <scope>NUCLEOTIDE SEQUENCE [LARGE SCALE GENOMIC DNA]</scope>
    <source>
        <strain evidence="2 3">Wien I</strain>
    </source>
</reference>
<feature type="non-terminal residue" evidence="2">
    <location>
        <position position="273"/>
    </location>
</feature>
<dbReference type="GeneID" id="94426483"/>
<comment type="caution">
    <text evidence="2">The sequence shown here is derived from an EMBL/GenBank/DDBJ whole genome shotgun (WGS) entry which is preliminary data.</text>
</comment>
<keyword evidence="3" id="KW-1185">Reference proteome</keyword>
<dbReference type="Proteomes" id="UP000221165">
    <property type="component" value="Unassembled WGS sequence"/>
</dbReference>
<dbReference type="VEuPathDB" id="ToxoDB:CSUI_003074"/>
<gene>
    <name evidence="2" type="ORF">CSUI_003074</name>
</gene>
<evidence type="ECO:0000256" key="1">
    <source>
        <dbReference type="SAM" id="MobiDB-lite"/>
    </source>
</evidence>